<dbReference type="InterPro" id="IPR046830">
    <property type="entry name" value="Calmod_bind_M"/>
</dbReference>
<dbReference type="EMBL" id="KK198758">
    <property type="protein sequence ID" value="KCW66243.1"/>
    <property type="molecule type" value="Genomic_DNA"/>
</dbReference>
<accession>A0A059BJF6</accession>
<dbReference type="AlphaFoldDB" id="A0A059BJF6"/>
<dbReference type="Gramene" id="KCW66243">
    <property type="protein sequence ID" value="KCW66243"/>
    <property type="gene ID" value="EUGRSUZ_F00078"/>
</dbReference>
<gene>
    <name evidence="3" type="ORF">EUGRSUZ_F00078</name>
</gene>
<dbReference type="PANTHER" id="PTHR31713:SF96">
    <property type="entry name" value="OS02G0562300 PROTEIN"/>
    <property type="match status" value="1"/>
</dbReference>
<evidence type="ECO:0000259" key="2">
    <source>
        <dbReference type="Pfam" id="PF20451"/>
    </source>
</evidence>
<sequence>MHIHGAVSEASIVEDSHGEFVKKHFSLLLSDYVWRIVGVAMGGQAHKLLTGAGIVTVRDFFYLISLDEARLRNVYLKSQSKIAYENPDQTSECHPNPLPLDLDTFPA</sequence>
<dbReference type="InterPro" id="IPR012416">
    <property type="entry name" value="CBP60"/>
</dbReference>
<feature type="region of interest" description="Disordered" evidence="1">
    <location>
        <begin position="85"/>
        <end position="107"/>
    </location>
</feature>
<dbReference type="GO" id="GO:0005516">
    <property type="term" value="F:calmodulin binding"/>
    <property type="evidence" value="ECO:0007669"/>
    <property type="project" value="InterPro"/>
</dbReference>
<proteinExistence type="predicted"/>
<protein>
    <recommendedName>
        <fullName evidence="2">Calmodulin binding protein central domain-containing protein</fullName>
    </recommendedName>
</protein>
<dbReference type="Pfam" id="PF20451">
    <property type="entry name" value="Calmod_bind_M"/>
    <property type="match status" value="1"/>
</dbReference>
<reference evidence="3" key="1">
    <citation type="submission" date="2013-07" db="EMBL/GenBank/DDBJ databases">
        <title>The genome of Eucalyptus grandis.</title>
        <authorList>
            <person name="Schmutz J."/>
            <person name="Hayes R."/>
            <person name="Myburg A."/>
            <person name="Tuskan G."/>
            <person name="Grattapaglia D."/>
            <person name="Rokhsar D.S."/>
        </authorList>
    </citation>
    <scope>NUCLEOTIDE SEQUENCE</scope>
    <source>
        <tissue evidence="3">Leaf extractions</tissue>
    </source>
</reference>
<dbReference type="STRING" id="71139.A0A059BJF6"/>
<dbReference type="PANTHER" id="PTHR31713">
    <property type="entry name" value="OS02G0177800 PROTEIN"/>
    <property type="match status" value="1"/>
</dbReference>
<feature type="domain" description="Calmodulin binding protein central" evidence="2">
    <location>
        <begin position="29"/>
        <end position="85"/>
    </location>
</feature>
<evidence type="ECO:0000313" key="3">
    <source>
        <dbReference type="EMBL" id="KCW66243.1"/>
    </source>
</evidence>
<dbReference type="InParanoid" id="A0A059BJF6"/>
<name>A0A059BJF6_EUCGR</name>
<organism evidence="3">
    <name type="scientific">Eucalyptus grandis</name>
    <name type="common">Flooded gum</name>
    <dbReference type="NCBI Taxonomy" id="71139"/>
    <lineage>
        <taxon>Eukaryota</taxon>
        <taxon>Viridiplantae</taxon>
        <taxon>Streptophyta</taxon>
        <taxon>Embryophyta</taxon>
        <taxon>Tracheophyta</taxon>
        <taxon>Spermatophyta</taxon>
        <taxon>Magnoliopsida</taxon>
        <taxon>eudicotyledons</taxon>
        <taxon>Gunneridae</taxon>
        <taxon>Pentapetalae</taxon>
        <taxon>rosids</taxon>
        <taxon>malvids</taxon>
        <taxon>Myrtales</taxon>
        <taxon>Myrtaceae</taxon>
        <taxon>Myrtoideae</taxon>
        <taxon>Eucalypteae</taxon>
        <taxon>Eucalyptus</taxon>
    </lineage>
</organism>
<evidence type="ECO:0000256" key="1">
    <source>
        <dbReference type="SAM" id="MobiDB-lite"/>
    </source>
</evidence>